<proteinExistence type="predicted"/>
<accession>A0A379F1B7</accession>
<evidence type="ECO:0000256" key="2">
    <source>
        <dbReference type="SAM" id="Phobius"/>
    </source>
</evidence>
<feature type="compositionally biased region" description="Polar residues" evidence="1">
    <location>
        <begin position="126"/>
        <end position="144"/>
    </location>
</feature>
<keyword evidence="2" id="KW-0812">Transmembrane</keyword>
<protein>
    <submittedName>
        <fullName evidence="3">Uncharacterized protein</fullName>
    </submittedName>
</protein>
<evidence type="ECO:0000313" key="3">
    <source>
        <dbReference type="EMBL" id="SUC12134.1"/>
    </source>
</evidence>
<dbReference type="Proteomes" id="UP000254235">
    <property type="component" value="Unassembled WGS sequence"/>
</dbReference>
<dbReference type="EMBL" id="UGTP01000001">
    <property type="protein sequence ID" value="SUC12134.1"/>
    <property type="molecule type" value="Genomic_DNA"/>
</dbReference>
<gene>
    <name evidence="3" type="ORF">NCTC13043_00729</name>
</gene>
<feature type="transmembrane region" description="Helical" evidence="2">
    <location>
        <begin position="14"/>
        <end position="35"/>
    </location>
</feature>
<dbReference type="GeneID" id="78570444"/>
<keyword evidence="2" id="KW-1133">Transmembrane helix</keyword>
<organism evidence="3 4">
    <name type="scientific">Prevotella pallens</name>
    <dbReference type="NCBI Taxonomy" id="60133"/>
    <lineage>
        <taxon>Bacteria</taxon>
        <taxon>Pseudomonadati</taxon>
        <taxon>Bacteroidota</taxon>
        <taxon>Bacteroidia</taxon>
        <taxon>Bacteroidales</taxon>
        <taxon>Prevotellaceae</taxon>
        <taxon>Prevotella</taxon>
    </lineage>
</organism>
<evidence type="ECO:0000256" key="1">
    <source>
        <dbReference type="SAM" id="MobiDB-lite"/>
    </source>
</evidence>
<dbReference type="RefSeq" id="WP_115083042.1">
    <property type="nucleotide sequence ID" value="NZ_CAJPLF010000027.1"/>
</dbReference>
<sequence length="158" mass="17909">MANEGKKRKFISSLTFKLLVMILILFGFGLFYNFVIAEDDVVSEQEQQEEQQRNAVLDTVDVVGDYLWPNRKSRKRDLTTNEENVKSNSETKKNNEETIINTQRKAEKENQENVTPSAPLPVPANDPTQTVPTKTVSKPATTPTIEKVSSPKVEKIEQ</sequence>
<reference evidence="3 4" key="1">
    <citation type="submission" date="2018-06" db="EMBL/GenBank/DDBJ databases">
        <authorList>
            <consortium name="Pathogen Informatics"/>
            <person name="Doyle S."/>
        </authorList>
    </citation>
    <scope>NUCLEOTIDE SEQUENCE [LARGE SCALE GENOMIC DNA]</scope>
    <source>
        <strain evidence="3 4">NCTC13043</strain>
    </source>
</reference>
<name>A0A379F1B7_9BACT</name>
<feature type="region of interest" description="Disordered" evidence="1">
    <location>
        <begin position="72"/>
        <end position="158"/>
    </location>
</feature>
<evidence type="ECO:0000313" key="4">
    <source>
        <dbReference type="Proteomes" id="UP000254235"/>
    </source>
</evidence>
<keyword evidence="2" id="KW-0472">Membrane</keyword>
<dbReference type="OrthoDB" id="1082769at2"/>
<dbReference type="AlphaFoldDB" id="A0A379F1B7"/>
<feature type="compositionally biased region" description="Basic and acidic residues" evidence="1">
    <location>
        <begin position="76"/>
        <end position="96"/>
    </location>
</feature>